<keyword evidence="1" id="KW-0812">Transmembrane</keyword>
<feature type="transmembrane region" description="Helical" evidence="1">
    <location>
        <begin position="351"/>
        <end position="368"/>
    </location>
</feature>
<dbReference type="OrthoDB" id="9956373at2"/>
<evidence type="ECO:0000313" key="3">
    <source>
        <dbReference type="Proteomes" id="UP000032452"/>
    </source>
</evidence>
<accession>A0A0D8ZR62</accession>
<organism evidence="2 3">
    <name type="scientific">Aliterella atlantica CENA595</name>
    <dbReference type="NCBI Taxonomy" id="1618023"/>
    <lineage>
        <taxon>Bacteria</taxon>
        <taxon>Bacillati</taxon>
        <taxon>Cyanobacteriota</taxon>
        <taxon>Cyanophyceae</taxon>
        <taxon>Chroococcidiopsidales</taxon>
        <taxon>Aliterellaceae</taxon>
        <taxon>Aliterella</taxon>
    </lineage>
</organism>
<name>A0A0D8ZR62_9CYAN</name>
<gene>
    <name evidence="2" type="ORF">UH38_14485</name>
</gene>
<reference evidence="2 3" key="1">
    <citation type="submission" date="2015-02" db="EMBL/GenBank/DDBJ databases">
        <title>Draft genome of a novel marine cyanobacterium (Chroococcales) isolated from South Atlantic Ocean.</title>
        <authorList>
            <person name="Rigonato J."/>
            <person name="Alvarenga D.O."/>
            <person name="Branco L.H."/>
            <person name="Varani A.M."/>
            <person name="Brandini F.P."/>
            <person name="Fiore M.F."/>
        </authorList>
    </citation>
    <scope>NUCLEOTIDE SEQUENCE [LARGE SCALE GENOMIC DNA]</scope>
    <source>
        <strain evidence="2 3">CENA595</strain>
    </source>
</reference>
<keyword evidence="1" id="KW-1133">Transmembrane helix</keyword>
<dbReference type="AlphaFoldDB" id="A0A0D8ZR62"/>
<feature type="transmembrane region" description="Helical" evidence="1">
    <location>
        <begin position="319"/>
        <end position="339"/>
    </location>
</feature>
<keyword evidence="1" id="KW-0472">Membrane</keyword>
<feature type="transmembrane region" description="Helical" evidence="1">
    <location>
        <begin position="170"/>
        <end position="200"/>
    </location>
</feature>
<evidence type="ECO:0000256" key="1">
    <source>
        <dbReference type="SAM" id="Phobius"/>
    </source>
</evidence>
<sequence>MRIKHKSLLTVSLLLILAAFCYLPFTYKNIAGERDSFRMVMGIIDSVKSEKPLGSPLLYGRNISFVYYALIDIFKPIFKDDFALILPIMNYISSLSAVLMVIPVFFIVRKYWGITTAILANIFLILIPVWWSTSLYGHPMLQAILLMFVGLALIGYRAKLAYVEARSSKLILLDISIVTAFALCLMFRLDALLMFLLIPGCLILERYPLPKIVSQSILYCFLPIVIFLVAKSQLPEITTKNSDIVTDLLFYHGPDRIIDNLIIGTKSFIKACNPLLIFGTALSFIYLNFRRNYATSLFIFPTIIVNYVFWLPNPYPARHIIYIAPLLAIANAVFIQANLNKLIALFSNKKILAILCSLILFFVVKISYTNSYTPPYPYWNNQIVTTKQLANILQQLPPKDRRIFVVYDSIPLVVEMQLLDEKVEVAPINTSVLTDTQLKYYKDDKFLKLDSKKSIGLLNVRNENNNFVFYNQGWNRNEVTRFFAENDDYNDVYLLIQKLNPEFAINPANLSKKLLLLNVD</sequence>
<evidence type="ECO:0000313" key="2">
    <source>
        <dbReference type="EMBL" id="KJH71004.1"/>
    </source>
</evidence>
<protein>
    <recommendedName>
        <fullName evidence="4">Glycosyltransferase RgtA/B/C/D-like domain-containing protein</fullName>
    </recommendedName>
</protein>
<dbReference type="EMBL" id="JYON01000015">
    <property type="protein sequence ID" value="KJH71004.1"/>
    <property type="molecule type" value="Genomic_DNA"/>
</dbReference>
<proteinExistence type="predicted"/>
<feature type="transmembrane region" description="Helical" evidence="1">
    <location>
        <begin position="82"/>
        <end position="107"/>
    </location>
</feature>
<feature type="transmembrane region" description="Helical" evidence="1">
    <location>
        <begin position="114"/>
        <end position="133"/>
    </location>
</feature>
<dbReference type="Proteomes" id="UP000032452">
    <property type="component" value="Unassembled WGS sequence"/>
</dbReference>
<keyword evidence="3" id="KW-1185">Reference proteome</keyword>
<feature type="transmembrane region" description="Helical" evidence="1">
    <location>
        <begin position="212"/>
        <end position="230"/>
    </location>
</feature>
<feature type="transmembrane region" description="Helical" evidence="1">
    <location>
        <begin position="293"/>
        <end position="313"/>
    </location>
</feature>
<evidence type="ECO:0008006" key="4">
    <source>
        <dbReference type="Google" id="ProtNLM"/>
    </source>
</evidence>
<comment type="caution">
    <text evidence="2">The sequence shown here is derived from an EMBL/GenBank/DDBJ whole genome shotgun (WGS) entry which is preliminary data.</text>
</comment>
<dbReference type="RefSeq" id="WP_045055386.1">
    <property type="nucleotide sequence ID" value="NZ_CAWMDP010000060.1"/>
</dbReference>
<feature type="transmembrane region" description="Helical" evidence="1">
    <location>
        <begin position="139"/>
        <end position="158"/>
    </location>
</feature>